<proteinExistence type="predicted"/>
<dbReference type="SUPFAM" id="SSF53448">
    <property type="entry name" value="Nucleotide-diphospho-sugar transferases"/>
    <property type="match status" value="1"/>
</dbReference>
<name>A0ABQ1WME3_9FLAO</name>
<dbReference type="GO" id="GO:0016740">
    <property type="term" value="F:transferase activity"/>
    <property type="evidence" value="ECO:0007669"/>
    <property type="project" value="UniProtKB-KW"/>
</dbReference>
<feature type="domain" description="Glycosyltransferase 2-like" evidence="1">
    <location>
        <begin position="8"/>
        <end position="128"/>
    </location>
</feature>
<keyword evidence="3" id="KW-1185">Reference proteome</keyword>
<dbReference type="EMBL" id="BMIX01000003">
    <property type="protein sequence ID" value="GGG33331.1"/>
    <property type="molecule type" value="Genomic_DNA"/>
</dbReference>
<dbReference type="Proteomes" id="UP000605733">
    <property type="component" value="Unassembled WGS sequence"/>
</dbReference>
<comment type="caution">
    <text evidence="2">The sequence shown here is derived from an EMBL/GenBank/DDBJ whole genome shotgun (WGS) entry which is preliminary data.</text>
</comment>
<gene>
    <name evidence="2" type="ORF">GCM10011532_16220</name>
</gene>
<evidence type="ECO:0000313" key="3">
    <source>
        <dbReference type="Proteomes" id="UP000605733"/>
    </source>
</evidence>
<organism evidence="2 3">
    <name type="scientific">Christiangramia forsetii</name>
    <dbReference type="NCBI Taxonomy" id="411153"/>
    <lineage>
        <taxon>Bacteria</taxon>
        <taxon>Pseudomonadati</taxon>
        <taxon>Bacteroidota</taxon>
        <taxon>Flavobacteriia</taxon>
        <taxon>Flavobacteriales</taxon>
        <taxon>Flavobacteriaceae</taxon>
        <taxon>Christiangramia</taxon>
    </lineage>
</organism>
<dbReference type="PANTHER" id="PTHR22916:SF67">
    <property type="entry name" value="COLANIC ACID BIOSYNTHESIS GLYCOSYL TRANSFERASE WCAE-RELATED"/>
    <property type="match status" value="1"/>
</dbReference>
<evidence type="ECO:0000259" key="1">
    <source>
        <dbReference type="Pfam" id="PF00535"/>
    </source>
</evidence>
<dbReference type="RefSeq" id="WP_011708477.1">
    <property type="nucleotide sequence ID" value="NZ_BMIX01000003.1"/>
</dbReference>
<accession>A0ABQ1WME3</accession>
<keyword evidence="2" id="KW-0808">Transferase</keyword>
<dbReference type="Gene3D" id="3.90.550.10">
    <property type="entry name" value="Spore Coat Polysaccharide Biosynthesis Protein SpsA, Chain A"/>
    <property type="match status" value="1"/>
</dbReference>
<protein>
    <submittedName>
        <fullName evidence="2">Glycosyl transferase</fullName>
    </submittedName>
</protein>
<dbReference type="InterPro" id="IPR001173">
    <property type="entry name" value="Glyco_trans_2-like"/>
</dbReference>
<evidence type="ECO:0000313" key="2">
    <source>
        <dbReference type="EMBL" id="GGG33331.1"/>
    </source>
</evidence>
<dbReference type="CDD" id="cd06433">
    <property type="entry name" value="GT_2_WfgS_like"/>
    <property type="match status" value="1"/>
</dbReference>
<dbReference type="InterPro" id="IPR029044">
    <property type="entry name" value="Nucleotide-diphossugar_trans"/>
</dbReference>
<sequence length="262" mass="30322">MSKTPLISIITVNLNDVKGMEKTLKSVFEQTWKTFEFIVIDGGSKDGSKELIESHDDKIDYWVSEPDKGIYNAMNKGIEISTGQYLLFLNSGDVFSANNVLENSFEHLTGEAIIYFNVFVDENDHLNLIEYPDELRFSDLLYGTLCHQSVFIRKELFQQVGRYDESLKIVSDWKFFILSLFKENCTYKKVDHQLSIVNSEGISALAENESLILKEREKVLQNHFKAFLKEVEELNNLKFVVENLKKSRKINLLVRLGLLKKF</sequence>
<reference evidence="3" key="1">
    <citation type="journal article" date="2019" name="Int. J. Syst. Evol. Microbiol.">
        <title>The Global Catalogue of Microorganisms (GCM) 10K type strain sequencing project: providing services to taxonomists for standard genome sequencing and annotation.</title>
        <authorList>
            <consortium name="The Broad Institute Genomics Platform"/>
            <consortium name="The Broad Institute Genome Sequencing Center for Infectious Disease"/>
            <person name="Wu L."/>
            <person name="Ma J."/>
        </authorList>
    </citation>
    <scope>NUCLEOTIDE SEQUENCE [LARGE SCALE GENOMIC DNA]</scope>
    <source>
        <strain evidence="3">CGMCC 1.15422</strain>
    </source>
</reference>
<dbReference type="Pfam" id="PF00535">
    <property type="entry name" value="Glycos_transf_2"/>
    <property type="match status" value="1"/>
</dbReference>
<dbReference type="PANTHER" id="PTHR22916">
    <property type="entry name" value="GLYCOSYLTRANSFERASE"/>
    <property type="match status" value="1"/>
</dbReference>